<gene>
    <name evidence="1" type="ORF">JCM19231_5611</name>
</gene>
<dbReference type="EMBL" id="BBRZ01000091">
    <property type="protein sequence ID" value="GAM58525.1"/>
    <property type="molecule type" value="Genomic_DNA"/>
</dbReference>
<evidence type="ECO:0000313" key="2">
    <source>
        <dbReference type="Proteomes" id="UP000031671"/>
    </source>
</evidence>
<proteinExistence type="predicted"/>
<reference evidence="1 2" key="2">
    <citation type="submission" date="2015-01" db="EMBL/GenBank/DDBJ databases">
        <authorList>
            <consortium name="NBRP consortium"/>
            <person name="Sawabe T."/>
            <person name="Meirelles P."/>
            <person name="Feng G."/>
            <person name="Sayaka M."/>
            <person name="Hattori M."/>
            <person name="Ohkuma M."/>
        </authorList>
    </citation>
    <scope>NUCLEOTIDE SEQUENCE [LARGE SCALE GENOMIC DNA]</scope>
    <source>
        <strain evidence="2">JCM 19231</strain>
    </source>
</reference>
<keyword evidence="2" id="KW-1185">Reference proteome</keyword>
<organism evidence="1 2">
    <name type="scientific">Vibrio ishigakensis</name>
    <dbReference type="NCBI Taxonomy" id="1481914"/>
    <lineage>
        <taxon>Bacteria</taxon>
        <taxon>Pseudomonadati</taxon>
        <taxon>Pseudomonadota</taxon>
        <taxon>Gammaproteobacteria</taxon>
        <taxon>Vibrionales</taxon>
        <taxon>Vibrionaceae</taxon>
        <taxon>Vibrio</taxon>
    </lineage>
</organism>
<protein>
    <submittedName>
        <fullName evidence="1">Permease</fullName>
    </submittedName>
</protein>
<dbReference type="AlphaFoldDB" id="A0A0B8NVI4"/>
<reference evidence="1 2" key="1">
    <citation type="submission" date="2015-01" db="EMBL/GenBank/DDBJ databases">
        <title>Vibrio sp. C1 JCM 19231 whole genome shotgun sequence.</title>
        <authorList>
            <person name="Sawabe T."/>
            <person name="Meirelles P."/>
            <person name="Feng G."/>
            <person name="Sayaka M."/>
            <person name="Hattori M."/>
            <person name="Ohkuma M."/>
        </authorList>
    </citation>
    <scope>NUCLEOTIDE SEQUENCE [LARGE SCALE GENOMIC DNA]</scope>
    <source>
        <strain evidence="2">JCM 19231</strain>
    </source>
</reference>
<accession>A0A0B8NVI4</accession>
<name>A0A0B8NVI4_9VIBR</name>
<dbReference type="Proteomes" id="UP000031671">
    <property type="component" value="Unassembled WGS sequence"/>
</dbReference>
<evidence type="ECO:0000313" key="1">
    <source>
        <dbReference type="EMBL" id="GAM58525.1"/>
    </source>
</evidence>
<comment type="caution">
    <text evidence="1">The sequence shown here is derived from an EMBL/GenBank/DDBJ whole genome shotgun (WGS) entry which is preliminary data.</text>
</comment>
<sequence length="87" mass="9912">MATIVLVGSIVAAVVAFWKLHELPIHKAQQSGHRQLGLVTILTWIGFIWHWVWVIAIIVAFADIESSIVRLRDLWRYGETSVEEESC</sequence>